<dbReference type="InterPro" id="IPR000551">
    <property type="entry name" value="MerR-type_HTH_dom"/>
</dbReference>
<dbReference type="CDD" id="cd01282">
    <property type="entry name" value="HTH_MerR-like_sg3"/>
    <property type="match status" value="1"/>
</dbReference>
<dbReference type="SMART" id="SM00422">
    <property type="entry name" value="HTH_MERR"/>
    <property type="match status" value="1"/>
</dbReference>
<keyword evidence="2" id="KW-0238">DNA-binding</keyword>
<dbReference type="PRINTS" id="PR00040">
    <property type="entry name" value="HTHMERR"/>
</dbReference>
<name>A0ABX8QWS3_9ACTN</name>
<accession>A0ABX8QWS3</accession>
<dbReference type="Proteomes" id="UP001049518">
    <property type="component" value="Chromosome"/>
</dbReference>
<protein>
    <submittedName>
        <fullName evidence="6">MerR family transcriptional regulator</fullName>
    </submittedName>
</protein>
<dbReference type="PANTHER" id="PTHR30204:SF94">
    <property type="entry name" value="HEAVY METAL-DEPENDENT TRANSCRIPTIONAL REGULATOR HI_0293-RELATED"/>
    <property type="match status" value="1"/>
</dbReference>
<proteinExistence type="predicted"/>
<organism evidence="6 7">
    <name type="scientific">Actinomadura graeca</name>
    <dbReference type="NCBI Taxonomy" id="2750812"/>
    <lineage>
        <taxon>Bacteria</taxon>
        <taxon>Bacillati</taxon>
        <taxon>Actinomycetota</taxon>
        <taxon>Actinomycetes</taxon>
        <taxon>Streptosporangiales</taxon>
        <taxon>Thermomonosporaceae</taxon>
        <taxon>Actinomadura</taxon>
    </lineage>
</organism>
<dbReference type="PROSITE" id="PS00552">
    <property type="entry name" value="HTH_MERR_1"/>
    <property type="match status" value="1"/>
</dbReference>
<keyword evidence="7" id="KW-1185">Reference proteome</keyword>
<dbReference type="InterPro" id="IPR047057">
    <property type="entry name" value="MerR_fam"/>
</dbReference>
<feature type="domain" description="HTH merR-type" evidence="5">
    <location>
        <begin position="1"/>
        <end position="68"/>
    </location>
</feature>
<evidence type="ECO:0000313" key="7">
    <source>
        <dbReference type="Proteomes" id="UP001049518"/>
    </source>
</evidence>
<dbReference type="InterPro" id="IPR009061">
    <property type="entry name" value="DNA-bd_dom_put_sf"/>
</dbReference>
<keyword evidence="1" id="KW-0805">Transcription regulation</keyword>
<reference evidence="6" key="1">
    <citation type="submission" date="2020-07" db="EMBL/GenBank/DDBJ databases">
        <authorList>
            <person name="Tarantini F.S."/>
            <person name="Hong K.W."/>
            <person name="Chan K.G."/>
        </authorList>
    </citation>
    <scope>NUCLEOTIDE SEQUENCE</scope>
    <source>
        <strain evidence="6">32-07</strain>
    </source>
</reference>
<evidence type="ECO:0000256" key="2">
    <source>
        <dbReference type="ARBA" id="ARBA00023125"/>
    </source>
</evidence>
<dbReference type="PROSITE" id="PS50937">
    <property type="entry name" value="HTH_MERR_2"/>
    <property type="match status" value="1"/>
</dbReference>
<evidence type="ECO:0000313" key="6">
    <source>
        <dbReference type="EMBL" id="QXJ23305.1"/>
    </source>
</evidence>
<dbReference type="EMBL" id="CP059572">
    <property type="protein sequence ID" value="QXJ23305.1"/>
    <property type="molecule type" value="Genomic_DNA"/>
</dbReference>
<dbReference type="Gene3D" id="1.10.1660.10">
    <property type="match status" value="1"/>
</dbReference>
<dbReference type="SUPFAM" id="SSF46955">
    <property type="entry name" value="Putative DNA-binding domain"/>
    <property type="match status" value="1"/>
</dbReference>
<sequence length="164" mass="17798">MRIGELAARAGVSTRTLRYYEQQGLLPARRAANGYREYEESDLRLVSEIRSLLASGFTLDDARPFVDCLRAGHAAGAACPESVAVYRRRLAEIDADIRTLIRLRADVTDQLRRACPGRAHPPEATDDQSDGGGLRRAGAPLRHAGTGRILGGLVPPVPDDRADP</sequence>
<dbReference type="PANTHER" id="PTHR30204">
    <property type="entry name" value="REDOX-CYCLING DRUG-SENSING TRANSCRIPTIONAL ACTIVATOR SOXR"/>
    <property type="match status" value="1"/>
</dbReference>
<gene>
    <name evidence="6" type="ORF">AGRA3207_004445</name>
</gene>
<evidence type="ECO:0000256" key="3">
    <source>
        <dbReference type="ARBA" id="ARBA00023163"/>
    </source>
</evidence>
<evidence type="ECO:0000256" key="4">
    <source>
        <dbReference type="SAM" id="MobiDB-lite"/>
    </source>
</evidence>
<keyword evidence="3" id="KW-0804">Transcription</keyword>
<feature type="region of interest" description="Disordered" evidence="4">
    <location>
        <begin position="113"/>
        <end position="164"/>
    </location>
</feature>
<dbReference type="RefSeq" id="WP_231328991.1">
    <property type="nucleotide sequence ID" value="NZ_CP059572.1"/>
</dbReference>
<evidence type="ECO:0000259" key="5">
    <source>
        <dbReference type="PROSITE" id="PS50937"/>
    </source>
</evidence>
<dbReference type="Pfam" id="PF13411">
    <property type="entry name" value="MerR_1"/>
    <property type="match status" value="1"/>
</dbReference>
<evidence type="ECO:0000256" key="1">
    <source>
        <dbReference type="ARBA" id="ARBA00023015"/>
    </source>
</evidence>